<protein>
    <submittedName>
        <fullName evidence="1">Uncharacterized protein</fullName>
    </submittedName>
</protein>
<accession>A0A6C0DFH1</accession>
<proteinExistence type="predicted"/>
<organism evidence="1">
    <name type="scientific">viral metagenome</name>
    <dbReference type="NCBI Taxonomy" id="1070528"/>
    <lineage>
        <taxon>unclassified sequences</taxon>
        <taxon>metagenomes</taxon>
        <taxon>organismal metagenomes</taxon>
    </lineage>
</organism>
<evidence type="ECO:0000313" key="1">
    <source>
        <dbReference type="EMBL" id="QHT14709.1"/>
    </source>
</evidence>
<dbReference type="AlphaFoldDB" id="A0A6C0DFH1"/>
<reference evidence="1" key="1">
    <citation type="journal article" date="2020" name="Nature">
        <title>Giant virus diversity and host interactions through global metagenomics.</title>
        <authorList>
            <person name="Schulz F."/>
            <person name="Roux S."/>
            <person name="Paez-Espino D."/>
            <person name="Jungbluth S."/>
            <person name="Walsh D.A."/>
            <person name="Denef V.J."/>
            <person name="McMahon K.D."/>
            <person name="Konstantinidis K.T."/>
            <person name="Eloe-Fadrosh E.A."/>
            <person name="Kyrpides N.C."/>
            <person name="Woyke T."/>
        </authorList>
    </citation>
    <scope>NUCLEOTIDE SEQUENCE</scope>
    <source>
        <strain evidence="1">GVMAG-M-3300023174-141</strain>
    </source>
</reference>
<dbReference type="EMBL" id="MN739588">
    <property type="protein sequence ID" value="QHT14709.1"/>
    <property type="molecule type" value="Genomic_DNA"/>
</dbReference>
<name>A0A6C0DFH1_9ZZZZ</name>
<sequence length="112" mass="13732">MKFPITREQLLAFDPIQHQREEDEVKLQAHLQYTIASIIKEFKEYMVRKTPETTVFYIANFEYMRKNIRSSKWLDESLHKKEVYYPRLLEELRKTFIDCSITLDENLIIRWT</sequence>